<reference evidence="3" key="1">
    <citation type="submission" date="2016-06" db="EMBL/GenBank/DDBJ databases">
        <authorList>
            <person name="Varghese N."/>
            <person name="Submissions Spin"/>
        </authorList>
    </citation>
    <scope>NUCLEOTIDE SEQUENCE [LARGE SCALE GENOMIC DNA]</scope>
    <source>
        <strain evidence="3">DSM 45794</strain>
    </source>
</reference>
<dbReference type="EMBL" id="FLRH01000004">
    <property type="protein sequence ID" value="SBT68393.1"/>
    <property type="molecule type" value="Genomic_DNA"/>
</dbReference>
<dbReference type="Pfam" id="PF01636">
    <property type="entry name" value="APH"/>
    <property type="match status" value="1"/>
</dbReference>
<dbReference type="RefSeq" id="WP_091580839.1">
    <property type="nucleotide sequence ID" value="NZ_FLRH01000004.1"/>
</dbReference>
<accession>A0A1A9BGU0</accession>
<gene>
    <name evidence="2" type="ORF">GA0070622_5492</name>
</gene>
<keyword evidence="2" id="KW-0808">Transferase</keyword>
<dbReference type="OrthoDB" id="3806873at2"/>
<feature type="domain" description="Aminoglycoside phosphotransferase" evidence="1">
    <location>
        <begin position="36"/>
        <end position="238"/>
    </location>
</feature>
<dbReference type="InterPro" id="IPR011009">
    <property type="entry name" value="Kinase-like_dom_sf"/>
</dbReference>
<evidence type="ECO:0000313" key="3">
    <source>
        <dbReference type="Proteomes" id="UP000199558"/>
    </source>
</evidence>
<organism evidence="2 3">
    <name type="scientific">Micromonospora sediminicola</name>
    <dbReference type="NCBI Taxonomy" id="946078"/>
    <lineage>
        <taxon>Bacteria</taxon>
        <taxon>Bacillati</taxon>
        <taxon>Actinomycetota</taxon>
        <taxon>Actinomycetes</taxon>
        <taxon>Micromonosporales</taxon>
        <taxon>Micromonosporaceae</taxon>
        <taxon>Micromonospora</taxon>
    </lineage>
</organism>
<dbReference type="AlphaFoldDB" id="A0A1A9BGU0"/>
<keyword evidence="3" id="KW-1185">Reference proteome</keyword>
<dbReference type="GO" id="GO:0016740">
    <property type="term" value="F:transferase activity"/>
    <property type="evidence" value="ECO:0007669"/>
    <property type="project" value="UniProtKB-KW"/>
</dbReference>
<dbReference type="SUPFAM" id="SSF56112">
    <property type="entry name" value="Protein kinase-like (PK-like)"/>
    <property type="match status" value="1"/>
</dbReference>
<evidence type="ECO:0000259" key="1">
    <source>
        <dbReference type="Pfam" id="PF01636"/>
    </source>
</evidence>
<dbReference type="STRING" id="946078.GA0070622_5492"/>
<evidence type="ECO:0000313" key="2">
    <source>
        <dbReference type="EMBL" id="SBT68393.1"/>
    </source>
</evidence>
<dbReference type="Gene3D" id="3.90.1200.10">
    <property type="match status" value="1"/>
</dbReference>
<protein>
    <submittedName>
        <fullName evidence="2">Phosphotransferase enzyme family protein</fullName>
    </submittedName>
</protein>
<dbReference type="Proteomes" id="UP000199558">
    <property type="component" value="Unassembled WGS sequence"/>
</dbReference>
<name>A0A1A9BGU0_9ACTN</name>
<sequence>MTGAARPRTAAVIDPEVRAGWRLTPGPVLADRVSGTWAATRDGAELIVKFFDDATFPDWRYALRVAAAVRSLGWPTPEPIEEPLTRPRGAWVLFRRLPGRSASPAAQDQPAERRARGRLLAEFHASAAATGIGDQRGGFHAPADVVADPELERLLRRHEAANPVQGGVLRRCHEAAVSWFTDHPDLDAPRSVIHGDFTPWNLLFDDGRLTGLLDFEATHHTFQVADFALSWRGYQDDVLRGYDEVRALSEVEWHLVQPTYWAWLFLGVKDALAAHYRVPSLTSEAPDLEWQFTHARRRSPLLARRTGAVPPLSG</sequence>
<proteinExistence type="predicted"/>
<dbReference type="InterPro" id="IPR002575">
    <property type="entry name" value="Aminoglycoside_PTrfase"/>
</dbReference>